<protein>
    <submittedName>
        <fullName evidence="1">Uncharacterized protein</fullName>
    </submittedName>
</protein>
<evidence type="ECO:0000313" key="1">
    <source>
        <dbReference type="EMBL" id="CAJ1970926.1"/>
    </source>
</evidence>
<dbReference type="Gramene" id="rna-AYBTSS11_LOCUS22920">
    <property type="protein sequence ID" value="CAJ1970926.1"/>
    <property type="gene ID" value="gene-AYBTSS11_LOCUS22920"/>
</dbReference>
<reference evidence="1" key="1">
    <citation type="submission" date="2023-10" db="EMBL/GenBank/DDBJ databases">
        <authorList>
            <person name="Domelevo Entfellner J.-B."/>
        </authorList>
    </citation>
    <scope>NUCLEOTIDE SEQUENCE</scope>
</reference>
<dbReference type="Proteomes" id="UP001189624">
    <property type="component" value="Chromosome 8"/>
</dbReference>
<name>A0AA86VN06_9FABA</name>
<dbReference type="EMBL" id="OY731405">
    <property type="protein sequence ID" value="CAJ1970926.1"/>
    <property type="molecule type" value="Genomic_DNA"/>
</dbReference>
<dbReference type="AlphaFoldDB" id="A0AA86VN06"/>
<sequence length="50" mass="6045">MDEVWFQRRRVETKSRDGDIAVYRGGTVMVHFVEDNIHFIRKSVPNFIYE</sequence>
<keyword evidence="2" id="KW-1185">Reference proteome</keyword>
<gene>
    <name evidence="1" type="ORF">AYBTSS11_LOCUS22920</name>
</gene>
<accession>A0AA86VN06</accession>
<organism evidence="1 2">
    <name type="scientific">Sphenostylis stenocarpa</name>
    <dbReference type="NCBI Taxonomy" id="92480"/>
    <lineage>
        <taxon>Eukaryota</taxon>
        <taxon>Viridiplantae</taxon>
        <taxon>Streptophyta</taxon>
        <taxon>Embryophyta</taxon>
        <taxon>Tracheophyta</taxon>
        <taxon>Spermatophyta</taxon>
        <taxon>Magnoliopsida</taxon>
        <taxon>eudicotyledons</taxon>
        <taxon>Gunneridae</taxon>
        <taxon>Pentapetalae</taxon>
        <taxon>rosids</taxon>
        <taxon>fabids</taxon>
        <taxon>Fabales</taxon>
        <taxon>Fabaceae</taxon>
        <taxon>Papilionoideae</taxon>
        <taxon>50 kb inversion clade</taxon>
        <taxon>NPAAA clade</taxon>
        <taxon>indigoferoid/millettioid clade</taxon>
        <taxon>Phaseoleae</taxon>
        <taxon>Sphenostylis</taxon>
    </lineage>
</organism>
<evidence type="ECO:0000313" key="2">
    <source>
        <dbReference type="Proteomes" id="UP001189624"/>
    </source>
</evidence>
<proteinExistence type="predicted"/>